<dbReference type="InterPro" id="IPR003148">
    <property type="entry name" value="RCK_N"/>
</dbReference>
<keyword evidence="2" id="KW-0472">Membrane</keyword>
<dbReference type="SUPFAM" id="SSF81324">
    <property type="entry name" value="Voltage-gated potassium channels"/>
    <property type="match status" value="1"/>
</dbReference>
<name>A0A956SF16_UNCEI</name>
<evidence type="ECO:0000256" key="1">
    <source>
        <dbReference type="ARBA" id="ARBA00004651"/>
    </source>
</evidence>
<dbReference type="GO" id="GO:0005886">
    <property type="term" value="C:plasma membrane"/>
    <property type="evidence" value="ECO:0007669"/>
    <property type="project" value="UniProtKB-SubCell"/>
</dbReference>
<keyword evidence="2" id="KW-1133">Transmembrane helix</keyword>
<evidence type="ECO:0000259" key="4">
    <source>
        <dbReference type="PROSITE" id="PS51202"/>
    </source>
</evidence>
<evidence type="ECO:0000313" key="5">
    <source>
        <dbReference type="EMBL" id="MCA9758257.1"/>
    </source>
</evidence>
<dbReference type="PROSITE" id="PS51202">
    <property type="entry name" value="RCK_C"/>
    <property type="match status" value="1"/>
</dbReference>
<dbReference type="EMBL" id="JAGQHS010000155">
    <property type="protein sequence ID" value="MCA9758257.1"/>
    <property type="molecule type" value="Genomic_DNA"/>
</dbReference>
<keyword evidence="2" id="KW-0812">Transmembrane</keyword>
<dbReference type="PANTHER" id="PTHR43833:SF9">
    <property type="entry name" value="POTASSIUM CHANNEL PROTEIN YUGO-RELATED"/>
    <property type="match status" value="1"/>
</dbReference>
<dbReference type="PROSITE" id="PS51201">
    <property type="entry name" value="RCK_N"/>
    <property type="match status" value="1"/>
</dbReference>
<dbReference type="InterPro" id="IPR036721">
    <property type="entry name" value="RCK_C_sf"/>
</dbReference>
<evidence type="ECO:0000259" key="3">
    <source>
        <dbReference type="PROSITE" id="PS51201"/>
    </source>
</evidence>
<dbReference type="InterPro" id="IPR006037">
    <property type="entry name" value="RCK_C"/>
</dbReference>
<dbReference type="InterPro" id="IPR013099">
    <property type="entry name" value="K_chnl_dom"/>
</dbReference>
<comment type="subcellular location">
    <subcellularLocation>
        <location evidence="1">Cell membrane</location>
        <topology evidence="1">Multi-pass membrane protein</topology>
    </subcellularLocation>
</comment>
<dbReference type="Gene3D" id="1.10.287.70">
    <property type="match status" value="1"/>
</dbReference>
<dbReference type="GO" id="GO:0006813">
    <property type="term" value="P:potassium ion transport"/>
    <property type="evidence" value="ECO:0007669"/>
    <property type="project" value="InterPro"/>
</dbReference>
<protein>
    <submittedName>
        <fullName evidence="5">NAD-binding protein</fullName>
    </submittedName>
</protein>
<dbReference type="SUPFAM" id="SSF116726">
    <property type="entry name" value="TrkA C-terminal domain-like"/>
    <property type="match status" value="1"/>
</dbReference>
<comment type="caution">
    <text evidence="5">The sequence shown here is derived from an EMBL/GenBank/DDBJ whole genome shotgun (WGS) entry which is preliminary data.</text>
</comment>
<dbReference type="GO" id="GO:0008324">
    <property type="term" value="F:monoatomic cation transmembrane transporter activity"/>
    <property type="evidence" value="ECO:0007669"/>
    <property type="project" value="InterPro"/>
</dbReference>
<dbReference type="Pfam" id="PF02080">
    <property type="entry name" value="TrkA_C"/>
    <property type="match status" value="1"/>
</dbReference>
<evidence type="ECO:0000256" key="2">
    <source>
        <dbReference type="SAM" id="Phobius"/>
    </source>
</evidence>
<dbReference type="Gene3D" id="3.30.70.1450">
    <property type="entry name" value="Regulator of K+ conductance, C-terminal domain"/>
    <property type="match status" value="1"/>
</dbReference>
<dbReference type="AlphaFoldDB" id="A0A956SF16"/>
<sequence length="344" mass="37628">MSLPVGGHATRLEKRGIKRIVSILIGTWAVVGVGTIGYMILESWSFGEAFYMTVITLTTVGFGEVHPLHPLGRVFTALLIFLGVGLLAYSASVLGAFFLDGTFAYYLRRRRLQKVIGKLDGHCIVCGYGRTGRRVVAILQERGIPFVIVEVNEEKVNELLEDGIAAIHGTGHQNEVLETAQIDRAKALIACATDDAENVFITLSARALRRDLIIVARAEDDDSEGKLKRAGANQAINPFVFSSERLVSAAYRPNLVEFLDTHVRGLGDYDIHEFKVQGGSNIAGHPLSDLSLRPKYKTTILAIRKADGSFVPNPEPGAKLEPDDVFVGFGPKDKLLDLQKECLE</sequence>
<gene>
    <name evidence="5" type="ORF">KDA27_20855</name>
</gene>
<evidence type="ECO:0000313" key="6">
    <source>
        <dbReference type="Proteomes" id="UP000739538"/>
    </source>
</evidence>
<dbReference type="Pfam" id="PF07885">
    <property type="entry name" value="Ion_trans_2"/>
    <property type="match status" value="1"/>
</dbReference>
<proteinExistence type="predicted"/>
<feature type="domain" description="RCK C-terminal" evidence="4">
    <location>
        <begin position="259"/>
        <end position="344"/>
    </location>
</feature>
<reference evidence="5" key="2">
    <citation type="journal article" date="2021" name="Microbiome">
        <title>Successional dynamics and alternative stable states in a saline activated sludge microbial community over 9 years.</title>
        <authorList>
            <person name="Wang Y."/>
            <person name="Ye J."/>
            <person name="Ju F."/>
            <person name="Liu L."/>
            <person name="Boyd J.A."/>
            <person name="Deng Y."/>
            <person name="Parks D.H."/>
            <person name="Jiang X."/>
            <person name="Yin X."/>
            <person name="Woodcroft B.J."/>
            <person name="Tyson G.W."/>
            <person name="Hugenholtz P."/>
            <person name="Polz M.F."/>
            <person name="Zhang T."/>
        </authorList>
    </citation>
    <scope>NUCLEOTIDE SEQUENCE</scope>
    <source>
        <strain evidence="5">HKST-UBA02</strain>
    </source>
</reference>
<feature type="transmembrane region" description="Helical" evidence="2">
    <location>
        <begin position="74"/>
        <end position="107"/>
    </location>
</feature>
<organism evidence="5 6">
    <name type="scientific">Eiseniibacteriota bacterium</name>
    <dbReference type="NCBI Taxonomy" id="2212470"/>
    <lineage>
        <taxon>Bacteria</taxon>
        <taxon>Candidatus Eiseniibacteriota</taxon>
    </lineage>
</organism>
<reference evidence="5" key="1">
    <citation type="submission" date="2020-04" db="EMBL/GenBank/DDBJ databases">
        <authorList>
            <person name="Zhang T."/>
        </authorList>
    </citation>
    <scope>NUCLEOTIDE SEQUENCE</scope>
    <source>
        <strain evidence="5">HKST-UBA02</strain>
    </source>
</reference>
<dbReference type="Gene3D" id="3.40.50.720">
    <property type="entry name" value="NAD(P)-binding Rossmann-like Domain"/>
    <property type="match status" value="1"/>
</dbReference>
<dbReference type="Pfam" id="PF02254">
    <property type="entry name" value="TrkA_N"/>
    <property type="match status" value="1"/>
</dbReference>
<dbReference type="InterPro" id="IPR036291">
    <property type="entry name" value="NAD(P)-bd_dom_sf"/>
</dbReference>
<accession>A0A956SF16</accession>
<dbReference type="SUPFAM" id="SSF51735">
    <property type="entry name" value="NAD(P)-binding Rossmann-fold domains"/>
    <property type="match status" value="1"/>
</dbReference>
<dbReference type="PANTHER" id="PTHR43833">
    <property type="entry name" value="POTASSIUM CHANNEL PROTEIN 2-RELATED-RELATED"/>
    <property type="match status" value="1"/>
</dbReference>
<feature type="domain" description="RCK N-terminal" evidence="3">
    <location>
        <begin position="120"/>
        <end position="237"/>
    </location>
</feature>
<dbReference type="Proteomes" id="UP000739538">
    <property type="component" value="Unassembled WGS sequence"/>
</dbReference>
<feature type="transmembrane region" description="Helical" evidence="2">
    <location>
        <begin position="20"/>
        <end position="41"/>
    </location>
</feature>
<dbReference type="InterPro" id="IPR050721">
    <property type="entry name" value="Trk_Ktr_HKT_K-transport"/>
</dbReference>